<keyword evidence="4" id="KW-1185">Reference proteome</keyword>
<dbReference type="PANTHER" id="PTHR31423:SF3">
    <property type="entry name" value="PROLYL-TRNA SYNTHETASE ASSOCIATED DOMAIN-CONTAINING PROTEIN 1-RELATED"/>
    <property type="match status" value="1"/>
</dbReference>
<dbReference type="Proteomes" id="UP000715095">
    <property type="component" value="Unassembled WGS sequence"/>
</dbReference>
<dbReference type="EMBL" id="JACJJC010000005">
    <property type="protein sequence ID" value="MBM6703722.1"/>
    <property type="molecule type" value="Genomic_DNA"/>
</dbReference>
<protein>
    <submittedName>
        <fullName evidence="3">Prolyl-tRNA synthetase associated domain-containing protein</fullName>
    </submittedName>
</protein>
<reference evidence="3 4" key="1">
    <citation type="journal article" date="2021" name="Sci. Rep.">
        <title>The distribution of antibiotic resistance genes in chicken gut microbiota commensals.</title>
        <authorList>
            <person name="Juricova H."/>
            <person name="Matiasovicova J."/>
            <person name="Kubasova T."/>
            <person name="Cejkova D."/>
            <person name="Rychlik I."/>
        </authorList>
    </citation>
    <scope>NUCLEOTIDE SEQUENCE [LARGE SCALE GENOMIC DNA]</scope>
    <source>
        <strain evidence="3 4">An829</strain>
    </source>
</reference>
<dbReference type="Gene3D" id="3.90.960.10">
    <property type="entry name" value="YbaK/aminoacyl-tRNA synthetase-associated domain"/>
    <property type="match status" value="1"/>
</dbReference>
<dbReference type="InterPro" id="IPR036754">
    <property type="entry name" value="YbaK/aa-tRNA-synt-asso_dom_sf"/>
</dbReference>
<name>A0ABS2DRF0_9BURK</name>
<feature type="domain" description="YbaK/aminoacyl-tRNA synthetase-associated" evidence="2">
    <location>
        <begin position="25"/>
        <end position="151"/>
    </location>
</feature>
<dbReference type="InterPro" id="IPR040285">
    <property type="entry name" value="ProX/PRXD1"/>
</dbReference>
<dbReference type="Pfam" id="PF04073">
    <property type="entry name" value="tRNA_edit"/>
    <property type="match status" value="1"/>
</dbReference>
<comment type="caution">
    <text evidence="3">The sequence shown here is derived from an EMBL/GenBank/DDBJ whole genome shotgun (WGS) entry which is preliminary data.</text>
</comment>
<gene>
    <name evidence="3" type="ORF">H6A60_04365</name>
</gene>
<organism evidence="3 4">
    <name type="scientific">Sutterella massiliensis</name>
    <dbReference type="NCBI Taxonomy" id="1816689"/>
    <lineage>
        <taxon>Bacteria</taxon>
        <taxon>Pseudomonadati</taxon>
        <taxon>Pseudomonadota</taxon>
        <taxon>Betaproteobacteria</taxon>
        <taxon>Burkholderiales</taxon>
        <taxon>Sutterellaceae</taxon>
        <taxon>Sutterella</taxon>
    </lineage>
</organism>
<proteinExistence type="inferred from homology"/>
<evidence type="ECO:0000313" key="4">
    <source>
        <dbReference type="Proteomes" id="UP000715095"/>
    </source>
</evidence>
<evidence type="ECO:0000259" key="2">
    <source>
        <dbReference type="Pfam" id="PF04073"/>
    </source>
</evidence>
<accession>A0ABS2DRF0</accession>
<dbReference type="InterPro" id="IPR007214">
    <property type="entry name" value="YbaK/aa-tRNA-synth-assoc-dom"/>
</dbReference>
<comment type="similarity">
    <text evidence="1">Belongs to the PRORSD1 family.</text>
</comment>
<evidence type="ECO:0000313" key="3">
    <source>
        <dbReference type="EMBL" id="MBM6703722.1"/>
    </source>
</evidence>
<dbReference type="SUPFAM" id="SSF55826">
    <property type="entry name" value="YbaK/ProRS associated domain"/>
    <property type="match status" value="1"/>
</dbReference>
<evidence type="ECO:0000256" key="1">
    <source>
        <dbReference type="ARBA" id="ARBA00010201"/>
    </source>
</evidence>
<dbReference type="PANTHER" id="PTHR31423">
    <property type="entry name" value="YBAK DOMAIN-CONTAINING PROTEIN"/>
    <property type="match status" value="1"/>
</dbReference>
<sequence length="166" mass="18784">MRRAQRARVLEALARAGIAFELHEHPAVYNMVEARALERPHPLAQAKNLFVRDDKKARYFLMSVRDEKRVDLKAFRAAHGTRRLTLAEPEALATLLGLFPGAVSPFGLLNDRAHVVEFFVDRDFLDEENLIGLHPNDNTATVYLKTSDLIAFLEASGVRVTLCRFD</sequence>
<dbReference type="CDD" id="cd04335">
    <property type="entry name" value="PrdX_deacylase"/>
    <property type="match status" value="1"/>
</dbReference>